<comment type="similarity">
    <text evidence="2">Belongs to the glycosyltransferase 47 family.</text>
</comment>
<dbReference type="GO" id="GO:0016757">
    <property type="term" value="F:glycosyltransferase activity"/>
    <property type="evidence" value="ECO:0007669"/>
    <property type="project" value="UniProtKB-KW"/>
</dbReference>
<dbReference type="eggNOG" id="KOG1021">
    <property type="taxonomic scope" value="Eukaryota"/>
</dbReference>
<evidence type="ECO:0000256" key="4">
    <source>
        <dbReference type="ARBA" id="ARBA00022679"/>
    </source>
</evidence>
<keyword evidence="10" id="KW-1185">Reference proteome</keyword>
<name>V4LMR1_EUTSA</name>
<organism evidence="9 10">
    <name type="scientific">Eutrema salsugineum</name>
    <name type="common">Saltwater cress</name>
    <name type="synonym">Sisymbrium salsugineum</name>
    <dbReference type="NCBI Taxonomy" id="72664"/>
    <lineage>
        <taxon>Eukaryota</taxon>
        <taxon>Viridiplantae</taxon>
        <taxon>Streptophyta</taxon>
        <taxon>Embryophyta</taxon>
        <taxon>Tracheophyta</taxon>
        <taxon>Spermatophyta</taxon>
        <taxon>Magnoliopsida</taxon>
        <taxon>eudicotyledons</taxon>
        <taxon>Gunneridae</taxon>
        <taxon>Pentapetalae</taxon>
        <taxon>rosids</taxon>
        <taxon>malvids</taxon>
        <taxon>Brassicales</taxon>
        <taxon>Brassicaceae</taxon>
        <taxon>Eutremeae</taxon>
        <taxon>Eutrema</taxon>
    </lineage>
</organism>
<feature type="domain" description="Exostosin GT47" evidence="8">
    <location>
        <begin position="66"/>
        <end position="408"/>
    </location>
</feature>
<evidence type="ECO:0000256" key="6">
    <source>
        <dbReference type="ARBA" id="ARBA00023034"/>
    </source>
</evidence>
<evidence type="ECO:0000256" key="5">
    <source>
        <dbReference type="ARBA" id="ARBA00022968"/>
    </source>
</evidence>
<keyword evidence="6" id="KW-0333">Golgi apparatus</keyword>
<dbReference type="AlphaFoldDB" id="V4LMR1"/>
<evidence type="ECO:0000313" key="9">
    <source>
        <dbReference type="EMBL" id="ESQ51855.1"/>
    </source>
</evidence>
<evidence type="ECO:0000256" key="3">
    <source>
        <dbReference type="ARBA" id="ARBA00022676"/>
    </source>
</evidence>
<accession>V4LMR1</accession>
<gene>
    <name evidence="9" type="ORF">EUTSA_v10017898mg</name>
</gene>
<keyword evidence="4" id="KW-0808">Transferase</keyword>
<dbReference type="OMA" id="PACCVVW"/>
<dbReference type="EMBL" id="KI517385">
    <property type="protein sequence ID" value="ESQ51855.1"/>
    <property type="molecule type" value="Genomic_DNA"/>
</dbReference>
<evidence type="ECO:0000259" key="8">
    <source>
        <dbReference type="Pfam" id="PF03016"/>
    </source>
</evidence>
<proteinExistence type="inferred from homology"/>
<keyword evidence="7" id="KW-0472">Membrane</keyword>
<evidence type="ECO:0000256" key="2">
    <source>
        <dbReference type="ARBA" id="ARBA00010271"/>
    </source>
</evidence>
<dbReference type="InterPro" id="IPR040911">
    <property type="entry name" value="Exostosin_GT47"/>
</dbReference>
<keyword evidence="7" id="KW-1133">Transmembrane helix</keyword>
<dbReference type="PANTHER" id="PTHR11062">
    <property type="entry name" value="EXOSTOSIN HEPARAN SULFATE GLYCOSYLTRANSFERASE -RELATED"/>
    <property type="match status" value="1"/>
</dbReference>
<dbReference type="InterPro" id="IPR004263">
    <property type="entry name" value="Exostosin"/>
</dbReference>
<keyword evidence="7" id="KW-0812">Transmembrane</keyword>
<dbReference type="Pfam" id="PF03016">
    <property type="entry name" value="Exostosin_GT47"/>
    <property type="match status" value="1"/>
</dbReference>
<dbReference type="Proteomes" id="UP000030689">
    <property type="component" value="Unassembled WGS sequence"/>
</dbReference>
<dbReference type="GO" id="GO:0000139">
    <property type="term" value="C:Golgi membrane"/>
    <property type="evidence" value="ECO:0007669"/>
    <property type="project" value="UniProtKB-SubCell"/>
</dbReference>
<keyword evidence="5" id="KW-0735">Signal-anchor</keyword>
<protein>
    <recommendedName>
        <fullName evidence="8">Exostosin GT47 domain-containing protein</fullName>
    </recommendedName>
</protein>
<evidence type="ECO:0000256" key="7">
    <source>
        <dbReference type="SAM" id="Phobius"/>
    </source>
</evidence>
<dbReference type="Gramene" id="ESQ51855">
    <property type="protein sequence ID" value="ESQ51855"/>
    <property type="gene ID" value="EUTSA_v10017898mg"/>
</dbReference>
<evidence type="ECO:0000313" key="10">
    <source>
        <dbReference type="Proteomes" id="UP000030689"/>
    </source>
</evidence>
<dbReference type="PANTHER" id="PTHR11062:SF262">
    <property type="entry name" value="XYLOGLUCAN GALACTOSYLTRANSFERASE GT13-RELATED"/>
    <property type="match status" value="1"/>
</dbReference>
<dbReference type="KEGG" id="eus:EUTSA_v10017898mg"/>
<reference evidence="9 10" key="1">
    <citation type="journal article" date="2013" name="Front. Plant Sci.">
        <title>The Reference Genome of the Halophytic Plant Eutrema salsugineum.</title>
        <authorList>
            <person name="Yang R."/>
            <person name="Jarvis D.E."/>
            <person name="Chen H."/>
            <person name="Beilstein M.A."/>
            <person name="Grimwood J."/>
            <person name="Jenkins J."/>
            <person name="Shu S."/>
            <person name="Prochnik S."/>
            <person name="Xin M."/>
            <person name="Ma C."/>
            <person name="Schmutz J."/>
            <person name="Wing R.A."/>
            <person name="Mitchell-Olds T."/>
            <person name="Schumaker K.S."/>
            <person name="Wang X."/>
        </authorList>
    </citation>
    <scope>NUCLEOTIDE SEQUENCE [LARGE SCALE GENOMIC DNA]</scope>
</reference>
<dbReference type="STRING" id="72664.V4LMR1"/>
<keyword evidence="3" id="KW-0328">Glycosyltransferase</keyword>
<comment type="subcellular location">
    <subcellularLocation>
        <location evidence="1">Golgi apparatus membrane</location>
        <topology evidence="1">Single-pass type II membrane protein</topology>
    </subcellularLocation>
</comment>
<dbReference type="OrthoDB" id="1924787at2759"/>
<feature type="transmembrane region" description="Helical" evidence="7">
    <location>
        <begin position="20"/>
        <end position="46"/>
    </location>
</feature>
<evidence type="ECO:0000256" key="1">
    <source>
        <dbReference type="ARBA" id="ARBA00004323"/>
    </source>
</evidence>
<sequence>MEEFNTKKKQTVRKRSPKLLIDILPTLVFCLLFVLHINQIITFLFLSDKQTLHITVKAKHGETDTCAGRYIYIHNLPSRFNDDLIKNCEAYAELRNKCKYLVNSGFGPKILEDDHNHTTRVLTTETGSWYSTNQFMLEVIFREKMRHYECLTNDSSRSSAVFVPFYAGFDVRRFWGYSVKLRDQLGEDLAQWLRERPEWSKMYGRDHFFVTGRVGRDFRRVSDQDSDWGNKLMRLPEFENMTMLSIETNCWSNEFAVPYPTYFHPERRIEVKRWQRKVRKMERRYLFSFVGAPRPEMEESIRGEIIRQCLASQGKCKFLNCETLSKDCGDPVKVMEVFQDSVFCLQPPGDTPTRRSTFDSILAGCIPVFFNPDSVYSQYKWYFPKDHTKYSVYVPEEDVKNGKVIIEKLLVEISKERILSMRNEVEKIIPMIIYTKPGAVGPDKIEDAFEIAVSKVLERVSLFQDNATDRSSYYII</sequence>